<dbReference type="Proteomes" id="UP000287124">
    <property type="component" value="Unassembled WGS sequence"/>
</dbReference>
<sequence>MESSLSTSLVMMQQHYKIRRRKVAPFRPRTTITRETPSFDCFLDDQILDGPPSYSKSDFEKPRLRKCRFNVGDIDWEASRCIGDGLDGYSWMIFFGKEGPYVLKMFWDLEHPKHYFAPERECQNAAILAMMEASVDRAAAESTKIHLNPSPKTKMDAAANFYAFTKESLQSQSQRIQDFTISSVPRLRKCYGWLKISGRDSQIPPALWPPTLNVGKIQRRMSGDREHIAIVYEYIEEEANDPKTTEEVVTFLWRAGFSFTNYPEERNWKGGVLLDLSEIVHVEGYGWKERDFRIRDAARP</sequence>
<dbReference type="EMBL" id="MIKF01000526">
    <property type="protein sequence ID" value="RTE69806.1"/>
    <property type="molecule type" value="Genomic_DNA"/>
</dbReference>
<accession>A0A430L279</accession>
<keyword evidence="2" id="KW-1185">Reference proteome</keyword>
<reference evidence="1 2" key="1">
    <citation type="submission" date="2017-06" db="EMBL/GenBank/DDBJ databases">
        <title>Comparative genomic analysis of Ambrosia Fusariam Clade fungi.</title>
        <authorList>
            <person name="Stajich J.E."/>
            <person name="Carrillo J."/>
            <person name="Kijimoto T."/>
            <person name="Eskalen A."/>
            <person name="O'Donnell K."/>
            <person name="Kasson M."/>
        </authorList>
    </citation>
    <scope>NUCLEOTIDE SEQUENCE [LARGE SCALE GENOMIC DNA]</scope>
    <source>
        <strain evidence="1 2">UCR1854</strain>
    </source>
</reference>
<proteinExistence type="predicted"/>
<organism evidence="1 2">
    <name type="scientific">Fusarium euwallaceae</name>
    <dbReference type="NCBI Taxonomy" id="1147111"/>
    <lineage>
        <taxon>Eukaryota</taxon>
        <taxon>Fungi</taxon>
        <taxon>Dikarya</taxon>
        <taxon>Ascomycota</taxon>
        <taxon>Pezizomycotina</taxon>
        <taxon>Sordariomycetes</taxon>
        <taxon>Hypocreomycetidae</taxon>
        <taxon>Hypocreales</taxon>
        <taxon>Nectriaceae</taxon>
        <taxon>Fusarium</taxon>
        <taxon>Fusarium solani species complex</taxon>
    </lineage>
</organism>
<protein>
    <submittedName>
        <fullName evidence="1">Uncharacterized protein</fullName>
    </submittedName>
</protein>
<evidence type="ECO:0000313" key="2">
    <source>
        <dbReference type="Proteomes" id="UP000287124"/>
    </source>
</evidence>
<name>A0A430L279_9HYPO</name>
<evidence type="ECO:0000313" key="1">
    <source>
        <dbReference type="EMBL" id="RTE69806.1"/>
    </source>
</evidence>
<dbReference type="AlphaFoldDB" id="A0A430L279"/>
<gene>
    <name evidence="1" type="ORF">BHE90_015811</name>
</gene>
<comment type="caution">
    <text evidence="1">The sequence shown here is derived from an EMBL/GenBank/DDBJ whole genome shotgun (WGS) entry which is preliminary data.</text>
</comment>